<accession>A0ACB8SLK7</accession>
<reference evidence="1" key="2">
    <citation type="journal article" date="2022" name="New Phytol.">
        <title>Evolutionary transition to the ectomycorrhizal habit in the genomes of a hyperdiverse lineage of mushroom-forming fungi.</title>
        <authorList>
            <person name="Looney B."/>
            <person name="Miyauchi S."/>
            <person name="Morin E."/>
            <person name="Drula E."/>
            <person name="Courty P.E."/>
            <person name="Kohler A."/>
            <person name="Kuo A."/>
            <person name="LaButti K."/>
            <person name="Pangilinan J."/>
            <person name="Lipzen A."/>
            <person name="Riley R."/>
            <person name="Andreopoulos W."/>
            <person name="He G."/>
            <person name="Johnson J."/>
            <person name="Nolan M."/>
            <person name="Tritt A."/>
            <person name="Barry K.W."/>
            <person name="Grigoriev I.V."/>
            <person name="Nagy L.G."/>
            <person name="Hibbett D."/>
            <person name="Henrissat B."/>
            <person name="Matheny P.B."/>
            <person name="Labbe J."/>
            <person name="Martin F.M."/>
        </authorList>
    </citation>
    <scope>NUCLEOTIDE SEQUENCE</scope>
    <source>
        <strain evidence="1">HHB10654</strain>
    </source>
</reference>
<dbReference type="EMBL" id="MU277247">
    <property type="protein sequence ID" value="KAI0057409.1"/>
    <property type="molecule type" value="Genomic_DNA"/>
</dbReference>
<protein>
    <submittedName>
        <fullName evidence="1">Uncharacterized protein</fullName>
    </submittedName>
</protein>
<evidence type="ECO:0000313" key="2">
    <source>
        <dbReference type="Proteomes" id="UP000814140"/>
    </source>
</evidence>
<keyword evidence="2" id="KW-1185">Reference proteome</keyword>
<comment type="caution">
    <text evidence="1">The sequence shown here is derived from an EMBL/GenBank/DDBJ whole genome shotgun (WGS) entry which is preliminary data.</text>
</comment>
<organism evidence="1 2">
    <name type="scientific">Artomyces pyxidatus</name>
    <dbReference type="NCBI Taxonomy" id="48021"/>
    <lineage>
        <taxon>Eukaryota</taxon>
        <taxon>Fungi</taxon>
        <taxon>Dikarya</taxon>
        <taxon>Basidiomycota</taxon>
        <taxon>Agaricomycotina</taxon>
        <taxon>Agaricomycetes</taxon>
        <taxon>Russulales</taxon>
        <taxon>Auriscalpiaceae</taxon>
        <taxon>Artomyces</taxon>
    </lineage>
</organism>
<gene>
    <name evidence="1" type="ORF">BV25DRAFT_1831072</name>
</gene>
<sequence length="625" mass="64731">MRTSSTRSRSSSSSRSPGVNASYTRRSQPPSSYISRPPLVRTSSSDKEHMTIAPIAPTILKTTGVGNHFVVAGFGHGRGSAAHASPPVNLVYVPPLGSGYARSNSGSANGGSSGEEVYRYRESRFSVGDASGSGSRSPSDRVVASPDLLPVPEAEALPIPGPERYGHPPYLAPSARVLSPPMVESPIGAHEEDGFDYFSGVSPQVNTADLLSVGLESDLGVDMMHPPDTVLQGRLGRSRSGSMPEVVVNDVNGAIEERREVEEGSPSRSRSRSRSRSMSRSRSRSRSHSRTPSPAEMMSFESPGIPGVSSSLPMPVSRSNSTHTVPASGSHDTALLSPPEYVHSRGRASSISTAVPSPVITSTPAPDLRSRSFSSDRDSRGRSTTRTSSFSDRERSSSRNGAGSPIGSVSPTASGIGLAAQGRGRMRKSSVEGSMRGRAGRRGCAGDSSASPSSPVVGVESRSLDTIADAIVAAAIEPSLSRSSMESQSPSPTHASGSRAPVAKPALPLPNIPAPIIEEDEHARSVSSNTSSSTSTLRYTSPVDMIKPAVPAPPTSATAPVMAERPQSTIKTSSMGQSAARPVSPTSPTEDGGGLVGRAAEMMSTARGLFGAFWHSGGPSGASVA</sequence>
<proteinExistence type="predicted"/>
<name>A0ACB8SLK7_9AGAM</name>
<evidence type="ECO:0000313" key="1">
    <source>
        <dbReference type="EMBL" id="KAI0057409.1"/>
    </source>
</evidence>
<reference evidence="1" key="1">
    <citation type="submission" date="2021-03" db="EMBL/GenBank/DDBJ databases">
        <authorList>
            <consortium name="DOE Joint Genome Institute"/>
            <person name="Ahrendt S."/>
            <person name="Looney B.P."/>
            <person name="Miyauchi S."/>
            <person name="Morin E."/>
            <person name="Drula E."/>
            <person name="Courty P.E."/>
            <person name="Chicoki N."/>
            <person name="Fauchery L."/>
            <person name="Kohler A."/>
            <person name="Kuo A."/>
            <person name="Labutti K."/>
            <person name="Pangilinan J."/>
            <person name="Lipzen A."/>
            <person name="Riley R."/>
            <person name="Andreopoulos W."/>
            <person name="He G."/>
            <person name="Johnson J."/>
            <person name="Barry K.W."/>
            <person name="Grigoriev I.V."/>
            <person name="Nagy L."/>
            <person name="Hibbett D."/>
            <person name="Henrissat B."/>
            <person name="Matheny P.B."/>
            <person name="Labbe J."/>
            <person name="Martin F."/>
        </authorList>
    </citation>
    <scope>NUCLEOTIDE SEQUENCE</scope>
    <source>
        <strain evidence="1">HHB10654</strain>
    </source>
</reference>
<dbReference type="Proteomes" id="UP000814140">
    <property type="component" value="Unassembled WGS sequence"/>
</dbReference>